<proteinExistence type="predicted"/>
<dbReference type="OrthoDB" id="2509546at2"/>
<dbReference type="Proteomes" id="UP000310636">
    <property type="component" value="Unassembled WGS sequence"/>
</dbReference>
<sequence length="692" mass="76545">MIFGASLGPFVKKALENKAFQTNVNKIIEFLPQPPELSNMDAVVLGPKDMKGATGQALNEAVSIRHPRVAVFYFYMKDEEAELIGGDVRKIQAGKVTPDGIQQAVVSVIEMQAIGSDSRVLESADAKSFRPAVSLPGLPDEARTEAEELRFEESEAGAMPEAHREREAAREEAASASEAAAASAVDTSVADTSHERMASIGLSSEEVADLLSGASGLSIEAKLTEMGKFGDFDYFKRSLGKENVVSDLLRENTEYATVVNLLDVLDRRLFEVFKDTSLPPGERFERIKQIGVERAAYSGIGSSLLADKVRSIMEAVVTAAEATVEARIEQLRSALGTIADAKSVYEDRGRLDALIQSRLAIQADLMELSKQIIEVYMAMDRNVNELLTGIEDHHASENDYVNEIMKPYKPLLVPQNIGAVTNRLIGDLQRSRVALSIVEDKIKPLINLVFKLCEEDAIIIDYQQKLIQLLMAQRVEDVVVVDTLIKNSLRLFVGASDTGRTATAVTWSGIVARRHNTLLLDLTGQSKLRHYGMEPIGLEELLENRIERPFLGVEADLGEDLERVDQVVAELKTRLHYYANIHVILDASQTWLLDRLAASALSVHFITDCTPRGTEQVKRAIEGFKEDNIARKIVLIDPPIEPLRLLSELSVDPLTTKLIVLPRLNPLKACSLTRTRPYESQEITEVFEEAFR</sequence>
<dbReference type="EMBL" id="SSOB01000047">
    <property type="protein sequence ID" value="THF73934.1"/>
    <property type="molecule type" value="Genomic_DNA"/>
</dbReference>
<reference evidence="2 3" key="1">
    <citation type="submission" date="2019-04" db="EMBL/GenBank/DDBJ databases">
        <title>Cohnella sp. nov. isolated from preserved vegetables.</title>
        <authorList>
            <person name="Lin S.-Y."/>
            <person name="Hung M.-H."/>
            <person name="Young C.-C."/>
        </authorList>
    </citation>
    <scope>NUCLEOTIDE SEQUENCE [LARGE SCALE GENOMIC DNA]</scope>
    <source>
        <strain evidence="2 3">CC-MHH1044</strain>
    </source>
</reference>
<gene>
    <name evidence="2" type="ORF">E6C55_27070</name>
</gene>
<comment type="caution">
    <text evidence="2">The sequence shown here is derived from an EMBL/GenBank/DDBJ whole genome shotgun (WGS) entry which is preliminary data.</text>
</comment>
<keyword evidence="3" id="KW-1185">Reference proteome</keyword>
<evidence type="ECO:0000313" key="3">
    <source>
        <dbReference type="Proteomes" id="UP000310636"/>
    </source>
</evidence>
<protein>
    <submittedName>
        <fullName evidence="2">Uncharacterized protein</fullName>
    </submittedName>
</protein>
<feature type="compositionally biased region" description="Basic and acidic residues" evidence="1">
    <location>
        <begin position="140"/>
        <end position="153"/>
    </location>
</feature>
<name>A0A4S4BHF3_9BACL</name>
<dbReference type="RefSeq" id="WP_136372967.1">
    <property type="nucleotide sequence ID" value="NZ_SSOB01000047.1"/>
</dbReference>
<feature type="region of interest" description="Disordered" evidence="1">
    <location>
        <begin position="135"/>
        <end position="167"/>
    </location>
</feature>
<accession>A0A4S4BHF3</accession>
<dbReference type="AlphaFoldDB" id="A0A4S4BHF3"/>
<evidence type="ECO:0000256" key="1">
    <source>
        <dbReference type="SAM" id="MobiDB-lite"/>
    </source>
</evidence>
<evidence type="ECO:0000313" key="2">
    <source>
        <dbReference type="EMBL" id="THF73934.1"/>
    </source>
</evidence>
<organism evidence="2 3">
    <name type="scientific">Cohnella fermenti</name>
    <dbReference type="NCBI Taxonomy" id="2565925"/>
    <lineage>
        <taxon>Bacteria</taxon>
        <taxon>Bacillati</taxon>
        <taxon>Bacillota</taxon>
        <taxon>Bacilli</taxon>
        <taxon>Bacillales</taxon>
        <taxon>Paenibacillaceae</taxon>
        <taxon>Cohnella</taxon>
    </lineage>
</organism>